<evidence type="ECO:0000313" key="2">
    <source>
        <dbReference type="RefSeq" id="XP_006812145.1"/>
    </source>
</evidence>
<evidence type="ECO:0000313" key="1">
    <source>
        <dbReference type="Proteomes" id="UP000694865"/>
    </source>
</evidence>
<proteinExistence type="predicted"/>
<accession>A0ABM0LWK4</accession>
<organism evidence="1 2">
    <name type="scientific">Saccoglossus kowalevskii</name>
    <name type="common">Acorn worm</name>
    <dbReference type="NCBI Taxonomy" id="10224"/>
    <lineage>
        <taxon>Eukaryota</taxon>
        <taxon>Metazoa</taxon>
        <taxon>Hemichordata</taxon>
        <taxon>Enteropneusta</taxon>
        <taxon>Harrimaniidae</taxon>
        <taxon>Saccoglossus</taxon>
    </lineage>
</organism>
<dbReference type="InterPro" id="IPR029327">
    <property type="entry name" value="HAUS4"/>
</dbReference>
<dbReference type="InterPro" id="IPR026214">
    <property type="entry name" value="HAUS4_met"/>
</dbReference>
<dbReference type="RefSeq" id="XP_006812145.1">
    <property type="nucleotide sequence ID" value="XM_006812082.1"/>
</dbReference>
<dbReference type="PRINTS" id="PR02090">
    <property type="entry name" value="HAUSAUGMINL4"/>
</dbReference>
<dbReference type="Proteomes" id="UP000694865">
    <property type="component" value="Unplaced"/>
</dbReference>
<sequence length="417" mass="45621">MASSKIKVKDLQDVADRVNMSLPLHVTSYDVENNQEFTKLLTALSHKLTDTGVSVEVEKDLKRAQDNLKQEKLVFLQLHILHLELQEFIIDYEINCLDNSASTKTKQFYEAVKHCLSCAEAEDYLDCNLSSTEDSSATLLGLTSEDIQKSNPHRKDLQSIQQQLIPKIEDRLRNKCETVAAYHQPQKDTGGLVVKPGSSIGGLVKPGSSIGGLMVKPGSSIGGLVKPGSSIGGLVVKPGSSIGGLVVKPGSSIGGPVVKPCSSIGGLVVKPGSSIGGFVGNQALVEWSGLLSTVVKQHRLTSKAQEDIGTTDWLSERCRATCLKIKCVEADLLCETYPQKTVAALKQIKHHLSHAFHQCEKDLCRLTQAIEAYESLGMGFENLVQQYGELQEEIDNKRWALTELKQSIDEDEDWRVK</sequence>
<dbReference type="GeneID" id="102803208"/>
<protein>
    <submittedName>
        <fullName evidence="2">Uncharacterized protein LOC102803208</fullName>
    </submittedName>
</protein>
<dbReference type="PANTHER" id="PTHR16219">
    <property type="entry name" value="AUGMIN SUBUNIT 4 FAMILY MEMBER"/>
    <property type="match status" value="1"/>
</dbReference>
<keyword evidence="1" id="KW-1185">Reference proteome</keyword>
<dbReference type="Pfam" id="PF14735">
    <property type="entry name" value="HAUS4"/>
    <property type="match status" value="2"/>
</dbReference>
<dbReference type="PANTHER" id="PTHR16219:SF1">
    <property type="entry name" value="HAUS AUGMIN-LIKE COMPLEX SUBUNIT 4"/>
    <property type="match status" value="1"/>
</dbReference>
<gene>
    <name evidence="2" type="primary">LOC102803208</name>
</gene>
<name>A0ABM0LWK4_SACKO</name>
<reference evidence="2" key="1">
    <citation type="submission" date="2025-08" db="UniProtKB">
        <authorList>
            <consortium name="RefSeq"/>
        </authorList>
    </citation>
    <scope>IDENTIFICATION</scope>
    <source>
        <tissue evidence="2">Testes</tissue>
    </source>
</reference>